<dbReference type="Pfam" id="PF02518">
    <property type="entry name" value="HATPase_c"/>
    <property type="match status" value="1"/>
</dbReference>
<feature type="domain" description="Histidine kinase" evidence="7">
    <location>
        <begin position="237"/>
        <end position="454"/>
    </location>
</feature>
<dbReference type="Proteomes" id="UP000243502">
    <property type="component" value="Chromosome 4"/>
</dbReference>
<evidence type="ECO:0000256" key="5">
    <source>
        <dbReference type="ARBA" id="ARBA00022777"/>
    </source>
</evidence>
<dbReference type="Pfam" id="PF00072">
    <property type="entry name" value="Response_reg"/>
    <property type="match status" value="1"/>
</dbReference>
<dbReference type="Gene3D" id="3.40.50.2300">
    <property type="match status" value="1"/>
</dbReference>
<dbReference type="InterPro" id="IPR005467">
    <property type="entry name" value="His_kinase_dom"/>
</dbReference>
<dbReference type="PANTHER" id="PTHR43547:SF2">
    <property type="entry name" value="HYBRID SIGNAL TRANSDUCTION HISTIDINE KINASE C"/>
    <property type="match status" value="1"/>
</dbReference>
<evidence type="ECO:0000256" key="3">
    <source>
        <dbReference type="ARBA" id="ARBA00022553"/>
    </source>
</evidence>
<dbReference type="InterPro" id="IPR011006">
    <property type="entry name" value="CheY-like_superfamily"/>
</dbReference>
<dbReference type="SUPFAM" id="SSF55781">
    <property type="entry name" value="GAF domain-like"/>
    <property type="match status" value="1"/>
</dbReference>
<dbReference type="Pfam" id="PF00512">
    <property type="entry name" value="HisKA"/>
    <property type="match status" value="1"/>
</dbReference>
<dbReference type="InterPro" id="IPR001789">
    <property type="entry name" value="Sig_transdc_resp-reg_receiver"/>
</dbReference>
<dbReference type="Gene3D" id="3.30.450.40">
    <property type="match status" value="1"/>
</dbReference>
<dbReference type="InterPro" id="IPR003594">
    <property type="entry name" value="HATPase_dom"/>
</dbReference>
<dbReference type="PRINTS" id="PR00344">
    <property type="entry name" value="BCTRLSENSOR"/>
</dbReference>
<dbReference type="KEGG" id="pter:C2L65_43210"/>
<evidence type="ECO:0000256" key="6">
    <source>
        <dbReference type="PROSITE-ProRule" id="PRU00169"/>
    </source>
</evidence>
<evidence type="ECO:0000256" key="4">
    <source>
        <dbReference type="ARBA" id="ARBA00022679"/>
    </source>
</evidence>
<dbReference type="PROSITE" id="PS50109">
    <property type="entry name" value="HIS_KIN"/>
    <property type="match status" value="1"/>
</dbReference>
<proteinExistence type="predicted"/>
<dbReference type="InterPro" id="IPR004358">
    <property type="entry name" value="Sig_transdc_His_kin-like_C"/>
</dbReference>
<dbReference type="SMART" id="SM00387">
    <property type="entry name" value="HATPase_c"/>
    <property type="match status" value="1"/>
</dbReference>
<dbReference type="SMART" id="SM00065">
    <property type="entry name" value="GAF"/>
    <property type="match status" value="1"/>
</dbReference>
<dbReference type="PROSITE" id="PS50110">
    <property type="entry name" value="RESPONSE_REGULATORY"/>
    <property type="match status" value="1"/>
</dbReference>
<dbReference type="InterPro" id="IPR003018">
    <property type="entry name" value="GAF"/>
</dbReference>
<dbReference type="Gene3D" id="1.10.287.130">
    <property type="match status" value="1"/>
</dbReference>
<dbReference type="SUPFAM" id="SSF55874">
    <property type="entry name" value="ATPase domain of HSP90 chaperone/DNA topoisomerase II/histidine kinase"/>
    <property type="match status" value="1"/>
</dbReference>
<comment type="catalytic activity">
    <reaction evidence="1">
        <text>ATP + protein L-histidine = ADP + protein N-phospho-L-histidine.</text>
        <dbReference type="EC" id="2.7.13.3"/>
    </reaction>
</comment>
<dbReference type="InterPro" id="IPR003661">
    <property type="entry name" value="HisK_dim/P_dom"/>
</dbReference>
<dbReference type="CDD" id="cd17580">
    <property type="entry name" value="REC_2_DhkD-like"/>
    <property type="match status" value="1"/>
</dbReference>
<name>A0A2I8F3X9_9BURK</name>
<dbReference type="EC" id="2.7.13.3" evidence="2"/>
<protein>
    <recommendedName>
        <fullName evidence="2">histidine kinase</fullName>
        <ecNumber evidence="2">2.7.13.3</ecNumber>
    </recommendedName>
</protein>
<dbReference type="SMART" id="SM00448">
    <property type="entry name" value="REC"/>
    <property type="match status" value="1"/>
</dbReference>
<keyword evidence="5" id="KW-0418">Kinase</keyword>
<accession>A0A2I8F3X9</accession>
<evidence type="ECO:0000256" key="1">
    <source>
        <dbReference type="ARBA" id="ARBA00000085"/>
    </source>
</evidence>
<dbReference type="CDD" id="cd00075">
    <property type="entry name" value="HATPase"/>
    <property type="match status" value="1"/>
</dbReference>
<dbReference type="InterPro" id="IPR036097">
    <property type="entry name" value="HisK_dim/P_sf"/>
</dbReference>
<feature type="domain" description="Response regulatory" evidence="8">
    <location>
        <begin position="474"/>
        <end position="588"/>
    </location>
</feature>
<dbReference type="PANTHER" id="PTHR43547">
    <property type="entry name" value="TWO-COMPONENT HISTIDINE KINASE"/>
    <property type="match status" value="1"/>
</dbReference>
<dbReference type="SUPFAM" id="SSF52172">
    <property type="entry name" value="CheY-like"/>
    <property type="match status" value="1"/>
</dbReference>
<reference evidence="9 10" key="1">
    <citation type="submission" date="2018-01" db="EMBL/GenBank/DDBJ databases">
        <title>Species boundaries and ecological features among Paraburkholderia terrae DSMZ17804T, P. hospita DSMZ17164T and P. caribensis DSMZ13236T.</title>
        <authorList>
            <person name="Pratama A.A."/>
        </authorList>
    </citation>
    <scope>NUCLEOTIDE SEQUENCE [LARGE SCALE GENOMIC DNA]</scope>
    <source>
        <strain evidence="9 10">DSM 17804</strain>
    </source>
</reference>
<dbReference type="CDD" id="cd00082">
    <property type="entry name" value="HisKA"/>
    <property type="match status" value="1"/>
</dbReference>
<dbReference type="EMBL" id="CP026114">
    <property type="protein sequence ID" value="AUT66483.1"/>
    <property type="molecule type" value="Genomic_DNA"/>
</dbReference>
<dbReference type="Gene3D" id="3.30.565.10">
    <property type="entry name" value="Histidine kinase-like ATPase, C-terminal domain"/>
    <property type="match status" value="1"/>
</dbReference>
<evidence type="ECO:0000259" key="8">
    <source>
        <dbReference type="PROSITE" id="PS50110"/>
    </source>
</evidence>
<dbReference type="SMART" id="SM00388">
    <property type="entry name" value="HisKA"/>
    <property type="match status" value="1"/>
</dbReference>
<organism evidence="9 10">
    <name type="scientific">Paraburkholderia terrae</name>
    <dbReference type="NCBI Taxonomy" id="311230"/>
    <lineage>
        <taxon>Bacteria</taxon>
        <taxon>Pseudomonadati</taxon>
        <taxon>Pseudomonadota</taxon>
        <taxon>Betaproteobacteria</taxon>
        <taxon>Burkholderiales</taxon>
        <taxon>Burkholderiaceae</taxon>
        <taxon>Paraburkholderia</taxon>
    </lineage>
</organism>
<feature type="modified residue" description="4-aspartylphosphate" evidence="6">
    <location>
        <position position="523"/>
    </location>
</feature>
<evidence type="ECO:0000313" key="10">
    <source>
        <dbReference type="Proteomes" id="UP000243502"/>
    </source>
</evidence>
<keyword evidence="4" id="KW-0808">Transferase</keyword>
<gene>
    <name evidence="9" type="ORF">C2L65_43210</name>
</gene>
<dbReference type="InterPro" id="IPR029016">
    <property type="entry name" value="GAF-like_dom_sf"/>
</dbReference>
<keyword evidence="3 6" id="KW-0597">Phosphoprotein</keyword>
<evidence type="ECO:0000313" key="9">
    <source>
        <dbReference type="EMBL" id="AUT66483.1"/>
    </source>
</evidence>
<dbReference type="AlphaFoldDB" id="A0A2I8F3X9"/>
<dbReference type="InterPro" id="IPR036890">
    <property type="entry name" value="HATPase_C_sf"/>
</dbReference>
<dbReference type="SUPFAM" id="SSF47384">
    <property type="entry name" value="Homodimeric domain of signal transducing histidine kinase"/>
    <property type="match status" value="1"/>
</dbReference>
<evidence type="ECO:0000256" key="2">
    <source>
        <dbReference type="ARBA" id="ARBA00012438"/>
    </source>
</evidence>
<evidence type="ECO:0000259" key="7">
    <source>
        <dbReference type="PROSITE" id="PS50109"/>
    </source>
</evidence>
<dbReference type="GO" id="GO:0000155">
    <property type="term" value="F:phosphorelay sensor kinase activity"/>
    <property type="evidence" value="ECO:0007669"/>
    <property type="project" value="InterPro"/>
</dbReference>
<sequence>MRNQPRRIRTPHHSDAGCAVAAASSDRACMETGYVVCTDVIGTHPGRRATVMEAIYPANEHERLHRLHSFGILDTPAEVSFDAITRLAAMALRAPIALINFIDETRQWCKSGWGMQPRPVPRGESLCAHALLTGDMLVIPDATEDERFRDHPQVVGEPKVVFYAGAVLKTSDGAGLGTLCAIDHEPHRLTDDERSALRTLANCAVTYLEGRLASKRLAEAQGRLETACHNRDEFLAMLAHELRAPLAPIHTAVEVLARPEATEAQRTWAQQILRRHVHYMSQIVDDLLSAALVSRGAVALTLEPVRLRDLVDRAVELSEAAVAKGVHSLTVDVDDTFYVDADTTQCPLIIAHLLKNAATYTPPGGRIDVSVQAGETEVALRVHDSGIGIAAADLEEVFELFRQTERSLARSPGGMGLGLTLARKLAALHGGTLVARSGGLGHGSEFTLTLRRAAPLAAPVIIESEDALTATPMSILVIDDNHDTADAIALYFELSGHETRVAYRAAEALAIVDNWVPDVVLSDIGLPDMDGYELVRAFRKLERLQATTFVAITGYADDRTAALEAGFDAHMPKPVDAGKLERFLIRHRARNRRSP</sequence>
<dbReference type="Pfam" id="PF01590">
    <property type="entry name" value="GAF"/>
    <property type="match status" value="1"/>
</dbReference>